<dbReference type="InterPro" id="IPR003399">
    <property type="entry name" value="Mce/MlaD"/>
</dbReference>
<dbReference type="PANTHER" id="PTHR33371:SF19">
    <property type="entry name" value="MCE-FAMILY PROTEIN MCE4A"/>
    <property type="match status" value="1"/>
</dbReference>
<organism evidence="3 4">
    <name type="scientific">Mycolicibacterium tusciae</name>
    <dbReference type="NCBI Taxonomy" id="75922"/>
    <lineage>
        <taxon>Bacteria</taxon>
        <taxon>Bacillati</taxon>
        <taxon>Actinomycetota</taxon>
        <taxon>Actinomycetes</taxon>
        <taxon>Mycobacteriales</taxon>
        <taxon>Mycobacteriaceae</taxon>
        <taxon>Mycolicibacterium</taxon>
    </lineage>
</organism>
<name>A0A1X0JSD7_9MYCO</name>
<dbReference type="STRING" id="75922.BST47_11885"/>
<accession>A0A1X0JSD7</accession>
<dbReference type="PANTHER" id="PTHR33371">
    <property type="entry name" value="INTERMEMBRANE PHOSPHOLIPID TRANSPORT SYSTEM BINDING PROTEIN MLAD-RELATED"/>
    <property type="match status" value="1"/>
</dbReference>
<dbReference type="OrthoDB" id="3460188at2"/>
<feature type="domain" description="Mce/MlaD" evidence="1">
    <location>
        <begin position="36"/>
        <end position="115"/>
    </location>
</feature>
<sequence length="398" mass="42094">MNSTTARALTGLAAIVAIVAVVALAIGLFRGSFTETVPVTVVSERAGLVMNPDAKVKMRGVEVGRVASIATRPDGSAVLKLDMNPSQLHLIPSNVDVDITSTTVFGAKYVELVPPKDPSAEKLHGGQVIQGQHVTTEINTVFQQLVTVLDKIDPAKLNETLGAVATAFNGRGEKIGRTLEDFNAFLAKINSSLPNLAHDIEASVPAFAAYGDAAPDLIGIFDNSIRLSNSIVEEQQNLDEFLISAIGLADIGNEVIGGNRQALTNVLQLLVPTTTLAGLYHETLGCTIGGLVPFVKGINQYSHIMFNAGLTLGTERYRWPEDLPKVAATTGGRSFCKELGLPNVPAEFKPPFLVADTGSNPFKYGNQGILLNSDGLKQWLFGPIGGPPRNSAMTGMPG</sequence>
<dbReference type="InterPro" id="IPR005693">
    <property type="entry name" value="Mce"/>
</dbReference>
<dbReference type="InterPro" id="IPR052336">
    <property type="entry name" value="MlaD_Phospholipid_Transporter"/>
</dbReference>
<dbReference type="Proteomes" id="UP000192411">
    <property type="component" value="Unassembled WGS sequence"/>
</dbReference>
<dbReference type="AlphaFoldDB" id="A0A1X0JSD7"/>
<dbReference type="NCBIfam" id="TIGR00996">
    <property type="entry name" value="Mtu_fam_mce"/>
    <property type="match status" value="1"/>
</dbReference>
<proteinExistence type="predicted"/>
<dbReference type="GO" id="GO:0051701">
    <property type="term" value="P:biological process involved in interaction with host"/>
    <property type="evidence" value="ECO:0007669"/>
    <property type="project" value="TreeGrafter"/>
</dbReference>
<dbReference type="Pfam" id="PF02470">
    <property type="entry name" value="MlaD"/>
    <property type="match status" value="1"/>
</dbReference>
<evidence type="ECO:0000259" key="1">
    <source>
        <dbReference type="Pfam" id="PF02470"/>
    </source>
</evidence>
<dbReference type="EMBL" id="MVIM01000005">
    <property type="protein sequence ID" value="ORB65652.1"/>
    <property type="molecule type" value="Genomic_DNA"/>
</dbReference>
<keyword evidence="4" id="KW-1185">Reference proteome</keyword>
<dbReference type="GO" id="GO:0005576">
    <property type="term" value="C:extracellular region"/>
    <property type="evidence" value="ECO:0007669"/>
    <property type="project" value="TreeGrafter"/>
</dbReference>
<dbReference type="RefSeq" id="WP_083125742.1">
    <property type="nucleotide sequence ID" value="NZ_MVIM01000005.1"/>
</dbReference>
<evidence type="ECO:0000313" key="4">
    <source>
        <dbReference type="Proteomes" id="UP000192411"/>
    </source>
</evidence>
<protein>
    <submittedName>
        <fullName evidence="3">MCE-family protein</fullName>
    </submittedName>
</protein>
<comment type="caution">
    <text evidence="3">The sequence shown here is derived from an EMBL/GenBank/DDBJ whole genome shotgun (WGS) entry which is preliminary data.</text>
</comment>
<evidence type="ECO:0000313" key="3">
    <source>
        <dbReference type="EMBL" id="ORB65652.1"/>
    </source>
</evidence>
<evidence type="ECO:0000259" key="2">
    <source>
        <dbReference type="Pfam" id="PF11887"/>
    </source>
</evidence>
<dbReference type="Pfam" id="PF11887">
    <property type="entry name" value="Mce4_CUP1"/>
    <property type="match status" value="1"/>
</dbReference>
<gene>
    <name evidence="3" type="ORF">BST47_11885</name>
</gene>
<feature type="domain" description="Mammalian cell entry C-terminal" evidence="2">
    <location>
        <begin position="119"/>
        <end position="331"/>
    </location>
</feature>
<dbReference type="InterPro" id="IPR024516">
    <property type="entry name" value="Mce_C"/>
</dbReference>
<reference evidence="3 4" key="1">
    <citation type="submission" date="2017-02" db="EMBL/GenBank/DDBJ databases">
        <title>The new phylogeny of genus Mycobacterium.</title>
        <authorList>
            <person name="Tortoli E."/>
            <person name="Trovato A."/>
            <person name="Cirillo D.M."/>
        </authorList>
    </citation>
    <scope>NUCLEOTIDE SEQUENCE [LARGE SCALE GENOMIC DNA]</scope>
    <source>
        <strain evidence="3 4">DSM 44338</strain>
    </source>
</reference>